<dbReference type="SUPFAM" id="SSF49265">
    <property type="entry name" value="Fibronectin type III"/>
    <property type="match status" value="3"/>
</dbReference>
<dbReference type="InterPro" id="IPR003598">
    <property type="entry name" value="Ig_sub2"/>
</dbReference>
<dbReference type="InterPro" id="IPR003599">
    <property type="entry name" value="Ig_sub"/>
</dbReference>
<accession>A0A6G1SGH2</accession>
<dbReference type="InterPro" id="IPR003961">
    <property type="entry name" value="FN3_dom"/>
</dbReference>
<feature type="region of interest" description="Disordered" evidence="2">
    <location>
        <begin position="806"/>
        <end position="834"/>
    </location>
</feature>
<feature type="domain" description="Fibronectin type-III" evidence="5">
    <location>
        <begin position="1171"/>
        <end position="1285"/>
    </location>
</feature>
<feature type="transmembrane region" description="Helical" evidence="3">
    <location>
        <begin position="1831"/>
        <end position="1852"/>
    </location>
</feature>
<dbReference type="EMBL" id="GGYP01004737">
    <property type="protein sequence ID" value="MDE49508.1"/>
    <property type="molecule type" value="Transcribed_RNA"/>
</dbReference>
<dbReference type="PANTHER" id="PTHR13817:SF166">
    <property type="entry name" value="NEURONAL IGCAM-RELATED"/>
    <property type="match status" value="1"/>
</dbReference>
<evidence type="ECO:0000259" key="5">
    <source>
        <dbReference type="PROSITE" id="PS50853"/>
    </source>
</evidence>
<organism evidence="6">
    <name type="scientific">Aceria tosichella</name>
    <name type="common">wheat curl mite</name>
    <dbReference type="NCBI Taxonomy" id="561515"/>
    <lineage>
        <taxon>Eukaryota</taxon>
        <taxon>Metazoa</taxon>
        <taxon>Ecdysozoa</taxon>
        <taxon>Arthropoda</taxon>
        <taxon>Chelicerata</taxon>
        <taxon>Arachnida</taxon>
        <taxon>Acari</taxon>
        <taxon>Acariformes</taxon>
        <taxon>Trombidiformes</taxon>
        <taxon>Prostigmata</taxon>
        <taxon>Eupodina</taxon>
        <taxon>Eriophyoidea</taxon>
        <taxon>Eriophyidae</taxon>
        <taxon>Eriophyinae</taxon>
        <taxon>Aceriini</taxon>
        <taxon>Aceria</taxon>
    </lineage>
</organism>
<feature type="compositionally biased region" description="Basic and acidic residues" evidence="2">
    <location>
        <begin position="1640"/>
        <end position="1649"/>
    </location>
</feature>
<dbReference type="SMART" id="SM00406">
    <property type="entry name" value="IGv"/>
    <property type="match status" value="2"/>
</dbReference>
<dbReference type="SMART" id="SM00408">
    <property type="entry name" value="IGc2"/>
    <property type="match status" value="3"/>
</dbReference>
<dbReference type="PANTHER" id="PTHR13817">
    <property type="entry name" value="TITIN"/>
    <property type="match status" value="1"/>
</dbReference>
<protein>
    <submittedName>
        <fullName evidence="6">Ig-like and fibronectin type-III domain-containing protein C25G4.10</fullName>
    </submittedName>
</protein>
<dbReference type="GO" id="GO:0030154">
    <property type="term" value="P:cell differentiation"/>
    <property type="evidence" value="ECO:0007669"/>
    <property type="project" value="UniProtKB-ARBA"/>
</dbReference>
<feature type="domain" description="Ig-like" evidence="4">
    <location>
        <begin position="156"/>
        <end position="301"/>
    </location>
</feature>
<reference evidence="6" key="1">
    <citation type="submission" date="2018-10" db="EMBL/GenBank/DDBJ databases">
        <title>Transcriptome assembly of Aceria tosichella (Wheat curl mite) Type 2.</title>
        <authorList>
            <person name="Scully E.D."/>
            <person name="Geib S.M."/>
            <person name="Palmer N.A."/>
            <person name="Gupta A.K."/>
            <person name="Sarath G."/>
            <person name="Tatineni S."/>
        </authorList>
    </citation>
    <scope>NUCLEOTIDE SEQUENCE</scope>
    <source>
        <strain evidence="6">LincolnNE</strain>
    </source>
</reference>
<feature type="region of interest" description="Disordered" evidence="2">
    <location>
        <begin position="1885"/>
        <end position="1925"/>
    </location>
</feature>
<feature type="compositionally biased region" description="Low complexity" evidence="2">
    <location>
        <begin position="1914"/>
        <end position="1925"/>
    </location>
</feature>
<feature type="region of interest" description="Disordered" evidence="2">
    <location>
        <begin position="1640"/>
        <end position="1683"/>
    </location>
</feature>
<evidence type="ECO:0000313" key="6">
    <source>
        <dbReference type="EMBL" id="MDE49508.1"/>
    </source>
</evidence>
<keyword evidence="3" id="KW-1133">Transmembrane helix</keyword>
<gene>
    <name evidence="6" type="primary">C25G4.10</name>
    <name evidence="6" type="ORF">g.15105</name>
</gene>
<dbReference type="PROSITE" id="PS50835">
    <property type="entry name" value="IG_LIKE"/>
    <property type="match status" value="2"/>
</dbReference>
<dbReference type="Pfam" id="PF00041">
    <property type="entry name" value="fn3"/>
    <property type="match status" value="4"/>
</dbReference>
<keyword evidence="3" id="KW-0472">Membrane</keyword>
<evidence type="ECO:0000256" key="2">
    <source>
        <dbReference type="SAM" id="MobiDB-lite"/>
    </source>
</evidence>
<keyword evidence="3" id="KW-0812">Transmembrane</keyword>
<proteinExistence type="predicted"/>
<dbReference type="Pfam" id="PF01682">
    <property type="entry name" value="DB"/>
    <property type="match status" value="4"/>
</dbReference>
<evidence type="ECO:0000259" key="4">
    <source>
        <dbReference type="PROSITE" id="PS50835"/>
    </source>
</evidence>
<dbReference type="SMART" id="SM00409">
    <property type="entry name" value="IG"/>
    <property type="match status" value="3"/>
</dbReference>
<evidence type="ECO:0000256" key="1">
    <source>
        <dbReference type="ARBA" id="ARBA00022737"/>
    </source>
</evidence>
<dbReference type="CDD" id="cd00096">
    <property type="entry name" value="Ig"/>
    <property type="match status" value="2"/>
</dbReference>
<dbReference type="PROSITE" id="PS50853">
    <property type="entry name" value="FN3"/>
    <property type="match status" value="4"/>
</dbReference>
<name>A0A6G1SGH2_9ACAR</name>
<feature type="region of interest" description="Disordered" evidence="2">
    <location>
        <begin position="524"/>
        <end position="547"/>
    </location>
</feature>
<dbReference type="InterPro" id="IPR036116">
    <property type="entry name" value="FN3_sf"/>
</dbReference>
<sequence>MMPANNKHQHVKKRRRHQVFPVTSAGSPLQLKPLSSLLPSMNNTPVVVLGRGEHLISSPKQPLKRRGGEGTIQNSTNITSRFYSRQQRRCKQYETTNFNMNMNKKNLGFNQLVEARYLLLKLSVIILIGAAAVLMPTTWAQQQQQTVNQALSRRLPDLVSSTSDEPIVAIIGQDAFISCVAKNLQNYTIIWRFTNNANGPSAATASVAGADDGRQSAASLAGQPITASKLGGGGGGGAISDDLGTILTAGRQRVTSDERISVIQSHDTWLLKISNVRPSDTGTYICHTNSEPQVRAPRILSVIKPSNKSQSETDAGKLDHFNAIDYNFTDCCRSEYVLPRCQRLCSFQQLASRYQSINIVHECFSMLPSITRCMVAGRNVTDCCARRHIPSRCNPMCGHQGDTSAMSVQDQSYCADYSASIMSCVAEGVSTLPGQPELVIVEAVSSSTLKVSWQKVTDENELRKIDGWVINLTKLSSFEDTISATTTTSKPSTAGASSARLLQSNNGNNSSISISSSFSTSTSASVGTSDSQQAANGADGNGNGGATTATAASPLSGLTIVDVADSASLASMTKLLAASSGTISLRVDKQFNEYSIDNLKPYTVYQIQMFAFNSNGRSQLTDPIRALTLAPESELSSASTSDSSADSYVEPSLPDTRKCCLDRGVTLKRCLDTLCDPVEADRATIADLMICAPWSNTTFQCLSSRVDHTECCKSRGVTPFCLSMCSGEIKRVDYRHFRCLTHMSTYTNCILESHNVLPSPPQNFTVGPITHSWAVLNWRPSKKHARSLQGYRIFWRRVDPVVSGSLASNSSSSSSSSVVRPIDSNSAAGAGDASLSSNDEFYYASAEAATNPYLLDALQPSTVYETFAVAVNKFGQSESSARFIFQTLADPEELASKREALQGGGNNGIESRLPLHGNTKQDSLPTYYNETTCCANSGVHNACMQLCDYDLKVTDVSSLITSCNSHMPVVLRCMAGSRNSVPCCRNRGVSDQCLNVCAGLTEHSPLVVATRCASDFGKIIRCMDEGSKQIPGAPVDLHTKDIKPDQVTIKWSPASEDILRSDIEYHVRYQRLQSVNQPLDNDPSSLIAVVPLHPLEHNLILTTNTTEATLDKLSPNARYSIYVTAENPYGISLPSLVLVIQTPSESSSAGDDDTSTTTRGDAYKRKATLGAPHSLEILRSDTESIVLKWIAPLFISNDAQIKYRVFYKLLGAQNATSAEAASAPSNGDGSVRQLSNNWTVIETADTSVLLRNLRYSSQYAITVQAFTKQMLGHMSEILLASTARPVPPTLNHPLVINNPIEGNNITIMCVALGQPIPQISMFINGLLVQKRTQPYVIYHLVNLVRGHLTITCFASNGHGKDYASVQSRTEVSVKFPSKASAKTKDITSLPSSTARMTCEITGNPQPTVVWTFAPQQSGGNGGADNSNNNNGTTNQMSVIQANDRITTLLVSQFENPFTWTQTLTIRNVSSADAGQYQCRARNVLAESVDSIHLTVSDKLATGSSSTSESSSSSSSSNSYLKQVEQSSNLMDCCRSQNVSAKCLPVCSLDGLDVETAFKTPECQPHLDRLMYCAADGSDHRNCCRTRQVPSSCLRWCSGAKLNIPALCFLSSAIDINQCFQEGRTLLPGPPRNIRIMLASDSEHNEREMETPEVATTTTTSGQQVGMPFSSQSSQAASPSTTISSDITTNNITSVISSMAMVLGDNHNTANNDTTATSETGQQQNSEPLILEWDPPAKNPQLVQYYRVFWRPFGSRELSRTITNLTWIKLTDLNLNKQYEFVVKAANQAGSSVYSDPLAVKPADIVAGGSLGSVGMIWFMPSSGAAHLIGRVIWAICFATIFMFSSLVLVMFLEKHGYLKRFASSKSNSSRVSFANPAYLKDSDNGHDGDNVSWETGHSLDVLGLPPQGSELTFSQQNSSQNNEQK</sequence>
<dbReference type="InterPro" id="IPR007110">
    <property type="entry name" value="Ig-like_dom"/>
</dbReference>
<feature type="transmembrane region" description="Helical" evidence="3">
    <location>
        <begin position="118"/>
        <end position="139"/>
    </location>
</feature>
<feature type="domain" description="Fibronectin type-III" evidence="5">
    <location>
        <begin position="1709"/>
        <end position="1804"/>
    </location>
</feature>
<feature type="compositionally biased region" description="Low complexity" evidence="2">
    <location>
        <begin position="1704"/>
        <end position="1716"/>
    </location>
</feature>
<dbReference type="InterPro" id="IPR013783">
    <property type="entry name" value="Ig-like_fold"/>
</dbReference>
<keyword evidence="1" id="KW-0677">Repeat</keyword>
<dbReference type="InterPro" id="IPR050964">
    <property type="entry name" value="Striated_Muscle_Regulatory"/>
</dbReference>
<feature type="compositionally biased region" description="Low complexity" evidence="2">
    <location>
        <begin position="1503"/>
        <end position="1518"/>
    </location>
</feature>
<dbReference type="SMART" id="SM00060">
    <property type="entry name" value="FN3"/>
    <property type="match status" value="5"/>
</dbReference>
<evidence type="ECO:0000256" key="3">
    <source>
        <dbReference type="SAM" id="Phobius"/>
    </source>
</evidence>
<feature type="region of interest" description="Disordered" evidence="2">
    <location>
        <begin position="1704"/>
        <end position="1723"/>
    </location>
</feature>
<dbReference type="CDD" id="cd00063">
    <property type="entry name" value="FN3"/>
    <property type="match status" value="5"/>
</dbReference>
<dbReference type="Pfam" id="PF13927">
    <property type="entry name" value="Ig_3"/>
    <property type="match status" value="1"/>
</dbReference>
<dbReference type="SUPFAM" id="SSF48726">
    <property type="entry name" value="Immunoglobulin"/>
    <property type="match status" value="3"/>
</dbReference>
<dbReference type="InterPro" id="IPR036179">
    <property type="entry name" value="Ig-like_dom_sf"/>
</dbReference>
<feature type="region of interest" description="Disordered" evidence="2">
    <location>
        <begin position="1499"/>
        <end position="1518"/>
    </location>
</feature>
<dbReference type="Gene3D" id="2.60.40.10">
    <property type="entry name" value="Immunoglobulins"/>
    <property type="match status" value="7"/>
</dbReference>
<dbReference type="GO" id="GO:0009653">
    <property type="term" value="P:anatomical structure morphogenesis"/>
    <property type="evidence" value="ECO:0007669"/>
    <property type="project" value="UniProtKB-ARBA"/>
</dbReference>
<dbReference type="InterPro" id="IPR002602">
    <property type="entry name" value="DB"/>
</dbReference>
<feature type="domain" description="Fibronectin type-III" evidence="5">
    <location>
        <begin position="1033"/>
        <end position="1145"/>
    </location>
</feature>
<feature type="domain" description="Ig-like" evidence="4">
    <location>
        <begin position="1376"/>
        <end position="1496"/>
    </location>
</feature>
<dbReference type="InterPro" id="IPR013106">
    <property type="entry name" value="Ig_V-set"/>
</dbReference>
<feature type="compositionally biased region" description="Low complexity" evidence="2">
    <location>
        <begin position="1669"/>
        <end position="1683"/>
    </location>
</feature>
<feature type="domain" description="Fibronectin type-III" evidence="5">
    <location>
        <begin position="760"/>
        <end position="890"/>
    </location>
</feature>
<feature type="compositionally biased region" description="Low complexity" evidence="2">
    <location>
        <begin position="524"/>
        <end position="538"/>
    </location>
</feature>